<comment type="caution">
    <text evidence="1">The sequence shown here is derived from an EMBL/GenBank/DDBJ whole genome shotgun (WGS) entry which is preliminary data.</text>
</comment>
<evidence type="ECO:0000313" key="1">
    <source>
        <dbReference type="EMBL" id="MDQ0166606.1"/>
    </source>
</evidence>
<evidence type="ECO:0008006" key="3">
    <source>
        <dbReference type="Google" id="ProtNLM"/>
    </source>
</evidence>
<proteinExistence type="predicted"/>
<keyword evidence="2" id="KW-1185">Reference proteome</keyword>
<name>A0ABT9W049_9BACI</name>
<organism evidence="1 2">
    <name type="scientific">Caldalkalibacillus horti</name>
    <dbReference type="NCBI Taxonomy" id="77523"/>
    <lineage>
        <taxon>Bacteria</taxon>
        <taxon>Bacillati</taxon>
        <taxon>Bacillota</taxon>
        <taxon>Bacilli</taxon>
        <taxon>Bacillales</taxon>
        <taxon>Bacillaceae</taxon>
        <taxon>Caldalkalibacillus</taxon>
    </lineage>
</organism>
<dbReference type="EMBL" id="JAUSTY010000009">
    <property type="protein sequence ID" value="MDQ0166606.1"/>
    <property type="molecule type" value="Genomic_DNA"/>
</dbReference>
<reference evidence="1 2" key="1">
    <citation type="submission" date="2023-07" db="EMBL/GenBank/DDBJ databases">
        <title>Genomic Encyclopedia of Type Strains, Phase IV (KMG-IV): sequencing the most valuable type-strain genomes for metagenomic binning, comparative biology and taxonomic classification.</title>
        <authorList>
            <person name="Goeker M."/>
        </authorList>
    </citation>
    <scope>NUCLEOTIDE SEQUENCE [LARGE SCALE GENOMIC DNA]</scope>
    <source>
        <strain evidence="1 2">DSM 12751</strain>
    </source>
</reference>
<protein>
    <recommendedName>
        <fullName evidence="3">DUF1059 domain-containing protein</fullName>
    </recommendedName>
</protein>
<evidence type="ECO:0000313" key="2">
    <source>
        <dbReference type="Proteomes" id="UP001235840"/>
    </source>
</evidence>
<accession>A0ABT9W049</accession>
<gene>
    <name evidence="1" type="ORF">J2S11_002510</name>
</gene>
<dbReference type="Proteomes" id="UP001235840">
    <property type="component" value="Unassembled WGS sequence"/>
</dbReference>
<dbReference type="RefSeq" id="WP_307394936.1">
    <property type="nucleotide sequence ID" value="NZ_BAAADK010000045.1"/>
</dbReference>
<sequence>MKDIKLTLCTQGSCCPDVIIGENEVKIIDDFGGEAKISRAEAEMLADELLKLRSKN</sequence>